<comment type="similarity">
    <text evidence="1">Belongs to the glycosyltransferase 2 family. WaaE/KdtX subfamily.</text>
</comment>
<evidence type="ECO:0000313" key="4">
    <source>
        <dbReference type="Proteomes" id="UP001162780"/>
    </source>
</evidence>
<dbReference type="CDD" id="cd02511">
    <property type="entry name" value="Beta4Glucosyltransferase"/>
    <property type="match status" value="1"/>
</dbReference>
<dbReference type="EMBL" id="CP113517">
    <property type="protein sequence ID" value="WAR45339.1"/>
    <property type="molecule type" value="Genomic_DNA"/>
</dbReference>
<evidence type="ECO:0000313" key="3">
    <source>
        <dbReference type="EMBL" id="WAR45339.1"/>
    </source>
</evidence>
<dbReference type="Pfam" id="PF00535">
    <property type="entry name" value="Glycos_transf_2"/>
    <property type="match status" value="1"/>
</dbReference>
<proteinExistence type="inferred from homology"/>
<dbReference type="Gene3D" id="3.90.550.10">
    <property type="entry name" value="Spore Coat Polysaccharide Biosynthesis Protein SpsA, Chain A"/>
    <property type="match status" value="1"/>
</dbReference>
<dbReference type="PANTHER" id="PTHR43630:SF2">
    <property type="entry name" value="GLYCOSYLTRANSFERASE"/>
    <property type="match status" value="1"/>
</dbReference>
<dbReference type="InterPro" id="IPR001173">
    <property type="entry name" value="Glyco_trans_2-like"/>
</dbReference>
<organism evidence="3 4">
    <name type="scientific">Methylomonas rapida</name>
    <dbReference type="NCBI Taxonomy" id="2963939"/>
    <lineage>
        <taxon>Bacteria</taxon>
        <taxon>Pseudomonadati</taxon>
        <taxon>Pseudomonadota</taxon>
        <taxon>Gammaproteobacteria</taxon>
        <taxon>Methylococcales</taxon>
        <taxon>Methylococcaceae</taxon>
        <taxon>Methylomonas</taxon>
    </lineage>
</organism>
<evidence type="ECO:0000256" key="1">
    <source>
        <dbReference type="ARBA" id="ARBA00038494"/>
    </source>
</evidence>
<dbReference type="SUPFAM" id="SSF53448">
    <property type="entry name" value="Nucleotide-diphospho-sugar transferases"/>
    <property type="match status" value="1"/>
</dbReference>
<dbReference type="InterPro" id="IPR029044">
    <property type="entry name" value="Nucleotide-diphossugar_trans"/>
</dbReference>
<feature type="domain" description="Glycosyltransferase 2-like" evidence="2">
    <location>
        <begin position="7"/>
        <end position="148"/>
    </location>
</feature>
<reference evidence="3" key="1">
    <citation type="submission" date="2022-11" db="EMBL/GenBank/DDBJ databases">
        <title>Methylomonas rapida sp. nov., Carotenoid-Producing Obligate Methanotrophs with High Growth Characteristics and Biotechnological Potential.</title>
        <authorList>
            <person name="Tikhonova E.N."/>
            <person name="Suleimanov R.Z."/>
            <person name="Miroshnikov K."/>
            <person name="Oshkin I.Y."/>
            <person name="Belova S.E."/>
            <person name="Danilova O.V."/>
            <person name="Ashikhmin A."/>
            <person name="Konopkin A."/>
            <person name="But S.Y."/>
            <person name="Khmelenina V.N."/>
            <person name="Kuznetsov N."/>
            <person name="Pimenov N.V."/>
            <person name="Dedysh S.N."/>
        </authorList>
    </citation>
    <scope>NUCLEOTIDE SEQUENCE</scope>
    <source>
        <strain evidence="3">MP1</strain>
    </source>
</reference>
<gene>
    <name evidence="3" type="ORF">NM686_002165</name>
</gene>
<dbReference type="RefSeq" id="WP_255190312.1">
    <property type="nucleotide sequence ID" value="NZ_CP113517.1"/>
</dbReference>
<protein>
    <submittedName>
        <fullName evidence="3">Glycosyltransferase family 2 protein</fullName>
    </submittedName>
</protein>
<dbReference type="PANTHER" id="PTHR43630">
    <property type="entry name" value="POLY-BETA-1,6-N-ACETYL-D-GLUCOSAMINE SYNTHASE"/>
    <property type="match status" value="1"/>
</dbReference>
<accession>A0ABY7GLH7</accession>
<sequence>MSLDITAIILTYNESLHLRRCIESLQGFVSRIVVVDSYSSDDTQQIANYFGADFYQNAWINYAAQFQWGLDNTGIDTDWILRIDADEYIEEDLKHEIASALTQANTDVCGFFMRRKYVFLGQWISHGAMYPIDVLRLWRRGTGRIEQRWMDEHIVLERGTSEHLRGNIVDDNLNSVSWWVNKHNGYATREMLDLLNLKYGFMATDNAMHSQTAGQAKLKRWLKTAVYARLPYFIRPILYFFYRYFFKLGFLDGTKGFAFHFMQGCWYRCLVDLKMLEAERWIGQERDPEAIKAILKAKTGLNI</sequence>
<evidence type="ECO:0000259" key="2">
    <source>
        <dbReference type="Pfam" id="PF00535"/>
    </source>
</evidence>
<dbReference type="Proteomes" id="UP001162780">
    <property type="component" value="Chromosome"/>
</dbReference>
<keyword evidence="4" id="KW-1185">Reference proteome</keyword>
<name>A0ABY7GLH7_9GAMM</name>